<evidence type="ECO:0000313" key="3">
    <source>
        <dbReference type="Proteomes" id="UP000805085"/>
    </source>
</evidence>
<evidence type="ECO:0000313" key="2">
    <source>
        <dbReference type="EMBL" id="NRD23881.1"/>
    </source>
</evidence>
<evidence type="ECO:0008006" key="4">
    <source>
        <dbReference type="Google" id="ProtNLM"/>
    </source>
</evidence>
<keyword evidence="3" id="KW-1185">Reference proteome</keyword>
<reference evidence="2 3" key="1">
    <citation type="journal article" date="2015" name="Int. J. Syst. Evol. Microbiol.">
        <title>Winogradskyella litoriviva sp. nov., isolated from coastal seawater.</title>
        <authorList>
            <person name="Nedashkovskaya O.I."/>
            <person name="Kukhlevskiy A.D."/>
            <person name="Zhukova N.V."/>
            <person name="Kim S.J."/>
            <person name="Rhee S.K."/>
            <person name="Mikhailov V.V."/>
        </authorList>
    </citation>
    <scope>NUCLEOTIDE SEQUENCE [LARGE SCALE GENOMIC DNA]</scope>
    <source>
        <strain evidence="2 3">KMM6491</strain>
    </source>
</reference>
<accession>A0ABX2E5V5</accession>
<feature type="transmembrane region" description="Helical" evidence="1">
    <location>
        <begin position="42"/>
        <end position="65"/>
    </location>
</feature>
<dbReference type="Gene3D" id="3.30.700.10">
    <property type="entry name" value="Glycoprotein, Type 4 Pilin"/>
    <property type="match status" value="1"/>
</dbReference>
<protein>
    <recommendedName>
        <fullName evidence="4">Type II secretion system protein GspG C-terminal domain-containing protein</fullName>
    </recommendedName>
</protein>
<comment type="caution">
    <text evidence="2">The sequence shown here is derived from an EMBL/GenBank/DDBJ whole genome shotgun (WGS) entry which is preliminary data.</text>
</comment>
<dbReference type="InterPro" id="IPR045584">
    <property type="entry name" value="Pilin-like"/>
</dbReference>
<dbReference type="SUPFAM" id="SSF54523">
    <property type="entry name" value="Pili subunits"/>
    <property type="match status" value="1"/>
</dbReference>
<gene>
    <name evidence="2" type="ORF">HNV10_11545</name>
</gene>
<keyword evidence="1" id="KW-0472">Membrane</keyword>
<proteinExistence type="predicted"/>
<dbReference type="EMBL" id="JABRWQ010000005">
    <property type="protein sequence ID" value="NRD23881.1"/>
    <property type="molecule type" value="Genomic_DNA"/>
</dbReference>
<dbReference type="Proteomes" id="UP000805085">
    <property type="component" value="Unassembled WGS sequence"/>
</dbReference>
<evidence type="ECO:0000256" key="1">
    <source>
        <dbReference type="SAM" id="Phobius"/>
    </source>
</evidence>
<keyword evidence="1" id="KW-1133">Transmembrane helix</keyword>
<name>A0ABX2E5V5_9FLAO</name>
<keyword evidence="1" id="KW-0812">Transmembrane</keyword>
<sequence>MLNIIAELLLCREDYKFRKRKQARRQFEKENNLPKKIMIHPVWALFGIIVIIIVLLKFIIGFFFFSDVGDKKTLEKMEAIELILEKEKADIGSYPNELKTIIRNNPLRKDITIDFWGNEFFYKLKENEQDYILISKGKDGILKTEDDVKK</sequence>
<organism evidence="2 3">
    <name type="scientific">Winogradskyella litoriviva</name>
    <dbReference type="NCBI Taxonomy" id="1220182"/>
    <lineage>
        <taxon>Bacteria</taxon>
        <taxon>Pseudomonadati</taxon>
        <taxon>Bacteroidota</taxon>
        <taxon>Flavobacteriia</taxon>
        <taxon>Flavobacteriales</taxon>
        <taxon>Flavobacteriaceae</taxon>
        <taxon>Winogradskyella</taxon>
    </lineage>
</organism>
<dbReference type="RefSeq" id="WP_173301543.1">
    <property type="nucleotide sequence ID" value="NZ_JABRWQ010000005.1"/>
</dbReference>